<keyword evidence="3" id="KW-1185">Reference proteome</keyword>
<dbReference type="Gene3D" id="3.40.190.10">
    <property type="entry name" value="Periplasmic binding protein-like II"/>
    <property type="match status" value="1"/>
</dbReference>
<comment type="caution">
    <text evidence="2">The sequence shown here is derived from an EMBL/GenBank/DDBJ whole genome shotgun (WGS) entry which is preliminary data.</text>
</comment>
<accession>A0A853BZ26</accession>
<dbReference type="RefSeq" id="WP_343047057.1">
    <property type="nucleotide sequence ID" value="NZ_JACCFP010000001.1"/>
</dbReference>
<dbReference type="SUPFAM" id="SSF53850">
    <property type="entry name" value="Periplasmic binding protein-like II"/>
    <property type="match status" value="1"/>
</dbReference>
<dbReference type="Proteomes" id="UP000530424">
    <property type="component" value="Unassembled WGS sequence"/>
</dbReference>
<sequence length="312" mass="34385">MALVLTACGESSIDDETEANESQAAELGDCGEINMAVNPWVGYEASAYVVGHVAEEQLGCKVNYKDIKEDVAWQGFGTGEVDVIIEDWGHPDLEKKFFAEQGDGSAMDLGPQGNVGIIGWFVPPWLAEEHPEVLDYKNLNDFAEEFATSETGDKGQFLGADPSYVQFDEAIISNLGLDFEVVFSGSEAASITAFQQAEENKEFLIGYFYEPQWLFAEIPLERVALPPYEEGCQDDPAEVDCDYPETVLKKIGSTSWVEEGGPGVELVQNFEWTNDDQNTVAKYISEDGMSPEDAAAQWVEDNQDVVDAWLPQ</sequence>
<evidence type="ECO:0000259" key="1">
    <source>
        <dbReference type="Pfam" id="PF04069"/>
    </source>
</evidence>
<reference evidence="2 3" key="1">
    <citation type="submission" date="2020-07" db="EMBL/GenBank/DDBJ databases">
        <title>Sequencing the genomes of 1000 actinobacteria strains.</title>
        <authorList>
            <person name="Klenk H.-P."/>
        </authorList>
    </citation>
    <scope>NUCLEOTIDE SEQUENCE [LARGE SCALE GENOMIC DNA]</scope>
    <source>
        <strain evidence="2 3">DSM 103833</strain>
    </source>
</reference>
<evidence type="ECO:0000313" key="3">
    <source>
        <dbReference type="Proteomes" id="UP000530424"/>
    </source>
</evidence>
<dbReference type="CDD" id="cd13643">
    <property type="entry name" value="PBP2_BCP_2"/>
    <property type="match status" value="1"/>
</dbReference>
<proteinExistence type="predicted"/>
<dbReference type="GO" id="GO:0022857">
    <property type="term" value="F:transmembrane transporter activity"/>
    <property type="evidence" value="ECO:0007669"/>
    <property type="project" value="InterPro"/>
</dbReference>
<dbReference type="Pfam" id="PF04069">
    <property type="entry name" value="OpuAC"/>
    <property type="match status" value="1"/>
</dbReference>
<dbReference type="Gene3D" id="3.40.190.100">
    <property type="entry name" value="Glycine betaine-binding periplasmic protein, domain 2"/>
    <property type="match status" value="1"/>
</dbReference>
<dbReference type="EMBL" id="JACCFP010000001">
    <property type="protein sequence ID" value="NYJ00294.1"/>
    <property type="molecule type" value="Genomic_DNA"/>
</dbReference>
<dbReference type="AlphaFoldDB" id="A0A853BZ26"/>
<feature type="domain" description="ABC-type glycine betaine transport system substrate-binding" evidence="1">
    <location>
        <begin position="32"/>
        <end position="300"/>
    </location>
</feature>
<dbReference type="InterPro" id="IPR007210">
    <property type="entry name" value="ABC_Gly_betaine_transp_sub-bd"/>
</dbReference>
<protein>
    <submittedName>
        <fullName evidence="2">Glycine betaine/proline transport system substrate-binding protein</fullName>
    </submittedName>
</protein>
<evidence type="ECO:0000313" key="2">
    <source>
        <dbReference type="EMBL" id="NYJ00294.1"/>
    </source>
</evidence>
<organism evidence="2 3">
    <name type="scientific">Nocardioides thalensis</name>
    <dbReference type="NCBI Taxonomy" id="1914755"/>
    <lineage>
        <taxon>Bacteria</taxon>
        <taxon>Bacillati</taxon>
        <taxon>Actinomycetota</taxon>
        <taxon>Actinomycetes</taxon>
        <taxon>Propionibacteriales</taxon>
        <taxon>Nocardioidaceae</taxon>
        <taxon>Nocardioides</taxon>
    </lineage>
</organism>
<name>A0A853BZ26_9ACTN</name>
<gene>
    <name evidence="2" type="ORF">HNR19_000992</name>
</gene>
<dbReference type="GO" id="GO:0043190">
    <property type="term" value="C:ATP-binding cassette (ABC) transporter complex"/>
    <property type="evidence" value="ECO:0007669"/>
    <property type="project" value="InterPro"/>
</dbReference>